<evidence type="ECO:0000313" key="3">
    <source>
        <dbReference type="WBParaSite" id="SPAL_0001028500.1"/>
    </source>
</evidence>
<reference evidence="3" key="1">
    <citation type="submission" date="2017-02" db="UniProtKB">
        <authorList>
            <consortium name="WormBaseParasite"/>
        </authorList>
    </citation>
    <scope>IDENTIFICATION</scope>
</reference>
<proteinExistence type="predicted"/>
<keyword evidence="2" id="KW-1185">Reference proteome</keyword>
<dbReference type="Proteomes" id="UP000046392">
    <property type="component" value="Unplaced"/>
</dbReference>
<accession>A0A0N5BWU7</accession>
<keyword evidence="1" id="KW-0472">Membrane</keyword>
<feature type="transmembrane region" description="Helical" evidence="1">
    <location>
        <begin position="74"/>
        <end position="97"/>
    </location>
</feature>
<dbReference type="WBParaSite" id="SPAL_0001028500.1">
    <property type="protein sequence ID" value="SPAL_0001028500.1"/>
    <property type="gene ID" value="SPAL_0001028500"/>
</dbReference>
<name>A0A0N5BWU7_STREA</name>
<evidence type="ECO:0000256" key="1">
    <source>
        <dbReference type="SAM" id="Phobius"/>
    </source>
</evidence>
<dbReference type="AlphaFoldDB" id="A0A0N5BWU7"/>
<keyword evidence="1" id="KW-0812">Transmembrane</keyword>
<keyword evidence="1" id="KW-1133">Transmembrane helix</keyword>
<protein>
    <submittedName>
        <fullName evidence="3">Uncharacterized protein</fullName>
    </submittedName>
</protein>
<sequence>MNILQPIITIKIFYLHIISFLLMRNIYYFFSNFIFIGIQTVIGSSSIDNAILNSPEDILFVLNSKWKLIKNLEVVFFIINLFIILFIITMIALCFLFENWGKNKLNDANHKAWVTIIAAEEESRRIKAAEAMKMEKSIISEKN</sequence>
<evidence type="ECO:0000313" key="2">
    <source>
        <dbReference type="Proteomes" id="UP000046392"/>
    </source>
</evidence>
<organism evidence="2 3">
    <name type="scientific">Strongyloides papillosus</name>
    <name type="common">Intestinal threadworm</name>
    <dbReference type="NCBI Taxonomy" id="174720"/>
    <lineage>
        <taxon>Eukaryota</taxon>
        <taxon>Metazoa</taxon>
        <taxon>Ecdysozoa</taxon>
        <taxon>Nematoda</taxon>
        <taxon>Chromadorea</taxon>
        <taxon>Rhabditida</taxon>
        <taxon>Tylenchina</taxon>
        <taxon>Panagrolaimomorpha</taxon>
        <taxon>Strongyloidoidea</taxon>
        <taxon>Strongyloididae</taxon>
        <taxon>Strongyloides</taxon>
    </lineage>
</organism>